<dbReference type="Proteomes" id="UP001431783">
    <property type="component" value="Unassembled WGS sequence"/>
</dbReference>
<protein>
    <submittedName>
        <fullName evidence="2">Uncharacterized protein</fullName>
    </submittedName>
</protein>
<evidence type="ECO:0000313" key="3">
    <source>
        <dbReference type="Proteomes" id="UP001431783"/>
    </source>
</evidence>
<reference evidence="2 3" key="1">
    <citation type="submission" date="2023-03" db="EMBL/GenBank/DDBJ databases">
        <title>Genome insight into feeding habits of ladybird beetles.</title>
        <authorList>
            <person name="Li H.-S."/>
            <person name="Huang Y.-H."/>
            <person name="Pang H."/>
        </authorList>
    </citation>
    <scope>NUCLEOTIDE SEQUENCE [LARGE SCALE GENOMIC DNA]</scope>
    <source>
        <strain evidence="2">SYSU_2023b</strain>
        <tissue evidence="2">Whole body</tissue>
    </source>
</reference>
<dbReference type="AlphaFoldDB" id="A0AAW1TQD4"/>
<evidence type="ECO:0000313" key="2">
    <source>
        <dbReference type="EMBL" id="KAK9869975.1"/>
    </source>
</evidence>
<evidence type="ECO:0000256" key="1">
    <source>
        <dbReference type="SAM" id="MobiDB-lite"/>
    </source>
</evidence>
<organism evidence="2 3">
    <name type="scientific">Henosepilachna vigintioctopunctata</name>
    <dbReference type="NCBI Taxonomy" id="420089"/>
    <lineage>
        <taxon>Eukaryota</taxon>
        <taxon>Metazoa</taxon>
        <taxon>Ecdysozoa</taxon>
        <taxon>Arthropoda</taxon>
        <taxon>Hexapoda</taxon>
        <taxon>Insecta</taxon>
        <taxon>Pterygota</taxon>
        <taxon>Neoptera</taxon>
        <taxon>Endopterygota</taxon>
        <taxon>Coleoptera</taxon>
        <taxon>Polyphaga</taxon>
        <taxon>Cucujiformia</taxon>
        <taxon>Coccinelloidea</taxon>
        <taxon>Coccinellidae</taxon>
        <taxon>Epilachninae</taxon>
        <taxon>Epilachnini</taxon>
        <taxon>Henosepilachna</taxon>
    </lineage>
</organism>
<feature type="region of interest" description="Disordered" evidence="1">
    <location>
        <begin position="155"/>
        <end position="177"/>
    </location>
</feature>
<name>A0AAW1TQD4_9CUCU</name>
<accession>A0AAW1TQD4</accession>
<gene>
    <name evidence="2" type="ORF">WA026_006072</name>
</gene>
<sequence>MTRIFVINDTGLDRKNAQKLQQVVASSFYELGVLTAAGDGCHNSRFIEPAEERYRTSQLGTEAKAPAQVLIDVHAQVSIELRIIISNSRNQTTRQRCHSNVKHPPFDEILTLASHKGQQLNCYTNQSERQKVLEAKEKEQHSIILVVSTTNNGTMATRKGNKEWISPAGPAEKKGSI</sequence>
<keyword evidence="3" id="KW-1185">Reference proteome</keyword>
<comment type="caution">
    <text evidence="2">The sequence shown here is derived from an EMBL/GenBank/DDBJ whole genome shotgun (WGS) entry which is preliminary data.</text>
</comment>
<dbReference type="EMBL" id="JARQZJ010000002">
    <property type="protein sequence ID" value="KAK9869975.1"/>
    <property type="molecule type" value="Genomic_DNA"/>
</dbReference>
<proteinExistence type="predicted"/>